<dbReference type="GO" id="GO:0004131">
    <property type="term" value="F:cytosine deaminase activity"/>
    <property type="evidence" value="ECO:0007669"/>
    <property type="project" value="UniProtKB-EC"/>
</dbReference>
<accession>A0AAW9EDW5</accession>
<feature type="non-terminal residue" evidence="1">
    <location>
        <position position="65"/>
    </location>
</feature>
<gene>
    <name evidence="1" type="ORF">SJ059_28670</name>
</gene>
<evidence type="ECO:0000313" key="1">
    <source>
        <dbReference type="EMBL" id="MDX7018398.1"/>
    </source>
</evidence>
<comment type="caution">
    <text evidence="1">The sequence shown here is derived from an EMBL/GenBank/DDBJ whole genome shotgun (WGS) entry which is preliminary data.</text>
</comment>
<sequence>MLGKNIEQINHARLAGKEGLWRITVKNNQIAAIEPQPQSDFHPQGLVAQGGLVHAPFVEPHIHLV</sequence>
<keyword evidence="1" id="KW-0378">Hydrolase</keyword>
<dbReference type="Gene3D" id="2.30.40.10">
    <property type="entry name" value="Urease, subunit C, domain 1"/>
    <property type="match status" value="1"/>
</dbReference>
<protein>
    <submittedName>
        <fullName evidence="1">Cytosine deaminase</fullName>
        <ecNumber evidence="1">3.5.4.1</ecNumber>
    </submittedName>
</protein>
<organism evidence="1 2">
    <name type="scientific">Klebsiella aerogenes</name>
    <name type="common">Enterobacter aerogenes</name>
    <dbReference type="NCBI Taxonomy" id="548"/>
    <lineage>
        <taxon>Bacteria</taxon>
        <taxon>Pseudomonadati</taxon>
        <taxon>Pseudomonadota</taxon>
        <taxon>Gammaproteobacteria</taxon>
        <taxon>Enterobacterales</taxon>
        <taxon>Enterobacteriaceae</taxon>
        <taxon>Klebsiella/Raoultella group</taxon>
        <taxon>Klebsiella</taxon>
    </lineage>
</organism>
<dbReference type="EMBL" id="JAWZZT010000880">
    <property type="protein sequence ID" value="MDX7018398.1"/>
    <property type="molecule type" value="Genomic_DNA"/>
</dbReference>
<reference evidence="1" key="1">
    <citation type="submission" date="2023-11" db="EMBL/GenBank/DDBJ databases">
        <title>Detection of rare carbapenemases in Enterobacterales - comparison of two colorimetric and two CIM-based carbapenemase assays.</title>
        <authorList>
            <person name="Schaffarczyk L."/>
            <person name="Noster J."/>
            <person name="Stelzer Y."/>
            <person name="Sattler J."/>
            <person name="Gatermann S."/>
            <person name="Hamprecht A."/>
        </authorList>
    </citation>
    <scope>NUCLEOTIDE SEQUENCE</scope>
    <source>
        <strain evidence="1">CIM-Cont-037</strain>
    </source>
</reference>
<dbReference type="InterPro" id="IPR011059">
    <property type="entry name" value="Metal-dep_hydrolase_composite"/>
</dbReference>
<dbReference type="Proteomes" id="UP001279012">
    <property type="component" value="Unassembled WGS sequence"/>
</dbReference>
<proteinExistence type="predicted"/>
<evidence type="ECO:0000313" key="2">
    <source>
        <dbReference type="Proteomes" id="UP001279012"/>
    </source>
</evidence>
<dbReference type="AlphaFoldDB" id="A0AAW9EDW5"/>
<name>A0AAW9EDW5_KLEAE</name>
<dbReference type="EC" id="3.5.4.1" evidence="1"/>